<evidence type="ECO:0000313" key="3">
    <source>
        <dbReference type="Proteomes" id="UP001162891"/>
    </source>
</evidence>
<evidence type="ECO:0008006" key="4">
    <source>
        <dbReference type="Google" id="ProtNLM"/>
    </source>
</evidence>
<protein>
    <recommendedName>
        <fullName evidence="4">ACT domain-containing protein</fullName>
    </recommendedName>
</protein>
<organism evidence="2 3">
    <name type="scientific">Anaeromyxobacter oryzae</name>
    <dbReference type="NCBI Taxonomy" id="2918170"/>
    <lineage>
        <taxon>Bacteria</taxon>
        <taxon>Pseudomonadati</taxon>
        <taxon>Myxococcota</taxon>
        <taxon>Myxococcia</taxon>
        <taxon>Myxococcales</taxon>
        <taxon>Cystobacterineae</taxon>
        <taxon>Anaeromyxobacteraceae</taxon>
        <taxon>Anaeromyxobacter</taxon>
    </lineage>
</organism>
<evidence type="ECO:0000256" key="1">
    <source>
        <dbReference type="SAM" id="MobiDB-lite"/>
    </source>
</evidence>
<sequence>MDSIDGYALPADDVSLPPGAPRGERTFTSRIVRSGARRQTLHLSGSLDPGWAGRLAAGLAAHQISVVRATARRTPTRWIAEIAFDVLDPEVEPSAIDFLALINDHAPAPMPPGGVALSSHRVARTRRDVLVELRAVDAVGFLGRILHEFADLGLYPHEMRVETLGSEIRDVFRLQSAAGEVPPEGIVTALRARLERLAAR</sequence>
<keyword evidence="3" id="KW-1185">Reference proteome</keyword>
<dbReference type="Proteomes" id="UP001162891">
    <property type="component" value="Chromosome"/>
</dbReference>
<proteinExistence type="predicted"/>
<name>A0ABM7WRR1_9BACT</name>
<dbReference type="SUPFAM" id="SSF55021">
    <property type="entry name" value="ACT-like"/>
    <property type="match status" value="1"/>
</dbReference>
<gene>
    <name evidence="2" type="ORF">AMOR_11320</name>
</gene>
<dbReference type="InterPro" id="IPR045865">
    <property type="entry name" value="ACT-like_dom_sf"/>
</dbReference>
<dbReference type="EMBL" id="AP025591">
    <property type="protein sequence ID" value="BDG02136.1"/>
    <property type="molecule type" value="Genomic_DNA"/>
</dbReference>
<feature type="region of interest" description="Disordered" evidence="1">
    <location>
        <begin position="1"/>
        <end position="25"/>
    </location>
</feature>
<accession>A0ABM7WRR1</accession>
<dbReference type="RefSeq" id="WP_248359438.1">
    <property type="nucleotide sequence ID" value="NZ_AP025591.1"/>
</dbReference>
<reference evidence="3" key="1">
    <citation type="journal article" date="2022" name="Int. J. Syst. Evol. Microbiol.">
        <title>Anaeromyxobacter oryzae sp. nov., Anaeromyxobacter diazotrophicus sp. nov. and Anaeromyxobacter paludicola sp. nov., isolated from paddy soils.</title>
        <authorList>
            <person name="Itoh H."/>
            <person name="Xu Z."/>
            <person name="Mise K."/>
            <person name="Masuda Y."/>
            <person name="Ushijima N."/>
            <person name="Hayakawa C."/>
            <person name="Shiratori Y."/>
            <person name="Senoo K."/>
        </authorList>
    </citation>
    <scope>NUCLEOTIDE SEQUENCE [LARGE SCALE GENOMIC DNA]</scope>
    <source>
        <strain evidence="3">Red232</strain>
    </source>
</reference>
<evidence type="ECO:0000313" key="2">
    <source>
        <dbReference type="EMBL" id="BDG02136.1"/>
    </source>
</evidence>